<dbReference type="InterPro" id="IPR002464">
    <property type="entry name" value="DNA/RNA_helicase_DEAH_CS"/>
</dbReference>
<feature type="domain" description="Helicase ATP-binding" evidence="9">
    <location>
        <begin position="411"/>
        <end position="588"/>
    </location>
</feature>
<dbReference type="GO" id="GO:1990904">
    <property type="term" value="C:ribonucleoprotein complex"/>
    <property type="evidence" value="ECO:0007669"/>
    <property type="project" value="UniProtKB-ARBA"/>
</dbReference>
<evidence type="ECO:0000256" key="3">
    <source>
        <dbReference type="ARBA" id="ARBA00022741"/>
    </source>
</evidence>
<name>A0A1W2TT37_ROSNE</name>
<evidence type="ECO:0000313" key="11">
    <source>
        <dbReference type="EMBL" id="GAP91733.1"/>
    </source>
</evidence>
<accession>A0A1W2TT37</accession>
<evidence type="ECO:0000256" key="2">
    <source>
        <dbReference type="ARBA" id="ARBA00012552"/>
    </source>
</evidence>
<evidence type="ECO:0000256" key="1">
    <source>
        <dbReference type="ARBA" id="ARBA00008792"/>
    </source>
</evidence>
<dbReference type="Proteomes" id="UP000054516">
    <property type="component" value="Unassembled WGS sequence"/>
</dbReference>
<dbReference type="PROSITE" id="PS00690">
    <property type="entry name" value="DEAH_ATP_HELICASE"/>
    <property type="match status" value="1"/>
</dbReference>
<feature type="compositionally biased region" description="Acidic residues" evidence="8">
    <location>
        <begin position="291"/>
        <end position="317"/>
    </location>
</feature>
<feature type="compositionally biased region" description="Basic and acidic residues" evidence="8">
    <location>
        <begin position="179"/>
        <end position="188"/>
    </location>
</feature>
<keyword evidence="3" id="KW-0547">Nucleotide-binding</keyword>
<dbReference type="Pfam" id="PF07717">
    <property type="entry name" value="OB_NTP_bind"/>
    <property type="match status" value="1"/>
</dbReference>
<dbReference type="EC" id="3.6.4.13" evidence="2"/>
<dbReference type="FunFam" id="3.40.50.300:FF:000637">
    <property type="entry name" value="ATP-dependent RNA helicase DHX37/DHR1"/>
    <property type="match status" value="1"/>
</dbReference>
<dbReference type="GO" id="GO:0005730">
    <property type="term" value="C:nucleolus"/>
    <property type="evidence" value="ECO:0007669"/>
    <property type="project" value="TreeGrafter"/>
</dbReference>
<dbReference type="Gene3D" id="1.20.120.1080">
    <property type="match status" value="1"/>
</dbReference>
<dbReference type="GO" id="GO:0003724">
    <property type="term" value="F:RNA helicase activity"/>
    <property type="evidence" value="ECO:0007669"/>
    <property type="project" value="UniProtKB-EC"/>
</dbReference>
<dbReference type="Pfam" id="PF21010">
    <property type="entry name" value="HA2_C"/>
    <property type="match status" value="1"/>
</dbReference>
<dbReference type="InterPro" id="IPR027417">
    <property type="entry name" value="P-loop_NTPase"/>
</dbReference>
<dbReference type="SUPFAM" id="SSF52540">
    <property type="entry name" value="P-loop containing nucleoside triphosphate hydrolases"/>
    <property type="match status" value="1"/>
</dbReference>
<reference evidence="11" key="1">
    <citation type="submission" date="2016-03" db="EMBL/GenBank/DDBJ databases">
        <title>Draft genome sequence of Rosellinia necatrix.</title>
        <authorList>
            <person name="Kanematsu S."/>
        </authorList>
    </citation>
    <scope>NUCLEOTIDE SEQUENCE [LARGE SCALE GENOMIC DNA]</scope>
    <source>
        <strain evidence="11">W97</strain>
    </source>
</reference>
<feature type="region of interest" description="Disordered" evidence="8">
    <location>
        <begin position="139"/>
        <end position="324"/>
    </location>
</feature>
<evidence type="ECO:0000259" key="9">
    <source>
        <dbReference type="PROSITE" id="PS51192"/>
    </source>
</evidence>
<dbReference type="SMART" id="SM00490">
    <property type="entry name" value="HELICc"/>
    <property type="match status" value="1"/>
</dbReference>
<keyword evidence="6" id="KW-0067">ATP-binding</keyword>
<keyword evidence="12" id="KW-1185">Reference proteome</keyword>
<keyword evidence="5 11" id="KW-0347">Helicase</keyword>
<feature type="compositionally biased region" description="Basic residues" evidence="8">
    <location>
        <begin position="215"/>
        <end position="231"/>
    </location>
</feature>
<comment type="similarity">
    <text evidence="1">Belongs to the DEAD box helicase family. DEAH subfamily.</text>
</comment>
<dbReference type="PANTHER" id="PTHR18934">
    <property type="entry name" value="ATP-DEPENDENT RNA HELICASE"/>
    <property type="match status" value="1"/>
</dbReference>
<dbReference type="OrthoDB" id="10253254at2759"/>
<dbReference type="Pfam" id="PF00270">
    <property type="entry name" value="DEAD"/>
    <property type="match status" value="1"/>
</dbReference>
<evidence type="ECO:0000259" key="10">
    <source>
        <dbReference type="PROSITE" id="PS51194"/>
    </source>
</evidence>
<dbReference type="GO" id="GO:0016787">
    <property type="term" value="F:hydrolase activity"/>
    <property type="evidence" value="ECO:0007669"/>
    <property type="project" value="UniProtKB-KW"/>
</dbReference>
<feature type="compositionally biased region" description="Basic and acidic residues" evidence="8">
    <location>
        <begin position="204"/>
        <end position="214"/>
    </location>
</feature>
<gene>
    <name evidence="11" type="ORF">SAMD00023353_7400340</name>
</gene>
<evidence type="ECO:0000256" key="7">
    <source>
        <dbReference type="ARBA" id="ARBA00047984"/>
    </source>
</evidence>
<dbReference type="SMART" id="SM00487">
    <property type="entry name" value="DEXDc"/>
    <property type="match status" value="1"/>
</dbReference>
<evidence type="ECO:0000313" key="12">
    <source>
        <dbReference type="Proteomes" id="UP000054516"/>
    </source>
</evidence>
<dbReference type="AlphaFoldDB" id="A0A1W2TT37"/>
<dbReference type="CDD" id="cd18791">
    <property type="entry name" value="SF2_C_RHA"/>
    <property type="match status" value="1"/>
</dbReference>
<sequence length="1250" mass="137848">MAKKFVPRQRKHKVLAREALEARRAAVEDGAIMDPQADSNAVEILPDAKKAADEAKRAQMRTDLKGEAKMSSKKAKRLEKYIDKKLAKDENRALLAQLAANKIDTSLFASVRHLGTVKETKREIMSRALRERAAGIAQTDESILFERRREPAMEDSADDDSERESFLGRGRELSQQSEDLSKPKKPDVPEPPAPSAATGSGLKRPLELDDEGRPVLRKRQKRGGVKSKISGKPHFALGVPSDPSGDHPEGGDEMQQEDTEDEWNGLSSDEAEHGNHEEDSENEAASAADEGTSDEDVTSSQSEDDDDDDSDDEDNDGDTAKRRSSAFKAWAHEQRNSALGYEPSSNGNAILDIPVPGDFKPRPIEQDPLPLELQPTKDTGRKAFSVIVERDSSIQEARLKLPVVAEEQRIMEAIHNNNVVIICGATGSGKSTQVPQMLFEAGYGSPNSPTSGQIVVTQPRKVAAVSVSQRVSTELGNRSDTVAYQIRFEGTASEKTSLKFVTDGVLLREIGNDISLRNYSAVVIDEAHERSLNTDILIGMLSRTVKLREEMANENPAISPLKLIIMSATLRISDVTNATLFPSPPPVLDIEGRQYPVTIHFSRRTESDFVDEAFKKIIRGHRKLPPGSMLVFLTSHSDISRLSQKLKLHSTGLKAAHYPKVRFSANDGPLEVEDIEFGQTDDVMGTELDELPFIGDEQDIDEEEENEFDVPNETGQVTPLNMHILPLYSLLPTREQMRVFEEPPEGTRSIILATNVAETSLTIPGVKYVIDCGRSKERVFDPNTGVQRYEIGFISKASANQRSGRAGRTGPGHTWRLYSSAVYERDFQEFADPEILKMPIEGVVLQLKAMNLKHVVNFPFPTSPDRHNLAKAEKLLQYLSAITPEGHATQIGKTMSKLPLPPRFARILLVGHLHDCLPYTIALVAGLSVAEIFLPESQVIPASTEGTDQKFRTNEDLAAENARAQARRKYNQVHRNFRSLDDASDAIKLLQVVGEFAHSPSEHWCTSRFVRFKALQETQKLRKQITMLLQKDIPAFANLTFQERLDRPSAKQITALKQMIAAGFIDQVAIRGDLAPVPPEMQRKPRRAIDVPYLPLQPLQTSSRPAASNNSDDPLVDRAVYIHPSSNLAHYSLQELPDYIVYSGLQRSSASGPIEGAGAKRPKTRMLALTDVTGAQLSALAKGTPLVTYGKPIKEVQVVAAAAGAAAAASTRECWVVPYLRAEATGGQGWPLPVKKVTQKKVPSRGWVTE</sequence>
<evidence type="ECO:0000256" key="8">
    <source>
        <dbReference type="SAM" id="MobiDB-lite"/>
    </source>
</evidence>
<dbReference type="Gene3D" id="3.40.50.300">
    <property type="entry name" value="P-loop containing nucleotide triphosphate hydrolases"/>
    <property type="match status" value="2"/>
</dbReference>
<dbReference type="InterPro" id="IPR011545">
    <property type="entry name" value="DEAD/DEAH_box_helicase_dom"/>
</dbReference>
<dbReference type="PANTHER" id="PTHR18934:SF99">
    <property type="entry name" value="ATP-DEPENDENT RNA HELICASE DHX37-RELATED"/>
    <property type="match status" value="1"/>
</dbReference>
<proteinExistence type="inferred from homology"/>
<evidence type="ECO:0000256" key="5">
    <source>
        <dbReference type="ARBA" id="ARBA00022806"/>
    </source>
</evidence>
<dbReference type="Pfam" id="PF04408">
    <property type="entry name" value="WHD_HA2"/>
    <property type="match status" value="1"/>
</dbReference>
<evidence type="ECO:0000256" key="6">
    <source>
        <dbReference type="ARBA" id="ARBA00022840"/>
    </source>
</evidence>
<protein>
    <recommendedName>
        <fullName evidence="2">RNA helicase</fullName>
        <ecNumber evidence="2">3.6.4.13</ecNumber>
    </recommendedName>
</protein>
<dbReference type="InterPro" id="IPR048333">
    <property type="entry name" value="HA2_WH"/>
</dbReference>
<dbReference type="PROSITE" id="PS51192">
    <property type="entry name" value="HELICASE_ATP_BIND_1"/>
    <property type="match status" value="1"/>
</dbReference>
<dbReference type="STRING" id="77044.A0A1W2TT37"/>
<dbReference type="InterPro" id="IPR011709">
    <property type="entry name" value="DEAD-box_helicase_OB_fold"/>
</dbReference>
<dbReference type="GO" id="GO:0005524">
    <property type="term" value="F:ATP binding"/>
    <property type="evidence" value="ECO:0007669"/>
    <property type="project" value="UniProtKB-KW"/>
</dbReference>
<dbReference type="EMBL" id="DF977519">
    <property type="protein sequence ID" value="GAP91733.1"/>
    <property type="molecule type" value="Genomic_DNA"/>
</dbReference>
<dbReference type="PROSITE" id="PS51194">
    <property type="entry name" value="HELICASE_CTER"/>
    <property type="match status" value="1"/>
</dbReference>
<feature type="compositionally biased region" description="Basic and acidic residues" evidence="8">
    <location>
        <begin position="163"/>
        <end position="172"/>
    </location>
</feature>
<dbReference type="InterPro" id="IPR014001">
    <property type="entry name" value="Helicase_ATP-bd"/>
</dbReference>
<keyword evidence="4" id="KW-0378">Hydrolase</keyword>
<feature type="compositionally biased region" description="Acidic residues" evidence="8">
    <location>
        <begin position="251"/>
        <end position="263"/>
    </location>
</feature>
<feature type="domain" description="Helicase C-terminal" evidence="10">
    <location>
        <begin position="609"/>
        <end position="851"/>
    </location>
</feature>
<dbReference type="Pfam" id="PF00271">
    <property type="entry name" value="Helicase_C"/>
    <property type="match status" value="1"/>
</dbReference>
<dbReference type="OMA" id="FCYLDDK"/>
<dbReference type="InterPro" id="IPR007502">
    <property type="entry name" value="Helicase-assoc_dom"/>
</dbReference>
<dbReference type="CDD" id="cd17982">
    <property type="entry name" value="DEXHc_DHX37"/>
    <property type="match status" value="1"/>
</dbReference>
<feature type="compositionally biased region" description="Acidic residues" evidence="8">
    <location>
        <begin position="153"/>
        <end position="162"/>
    </location>
</feature>
<evidence type="ECO:0000256" key="4">
    <source>
        <dbReference type="ARBA" id="ARBA00022801"/>
    </source>
</evidence>
<comment type="catalytic activity">
    <reaction evidence="7">
        <text>ATP + H2O = ADP + phosphate + H(+)</text>
        <dbReference type="Rhea" id="RHEA:13065"/>
        <dbReference type="ChEBI" id="CHEBI:15377"/>
        <dbReference type="ChEBI" id="CHEBI:15378"/>
        <dbReference type="ChEBI" id="CHEBI:30616"/>
        <dbReference type="ChEBI" id="CHEBI:43474"/>
        <dbReference type="ChEBI" id="CHEBI:456216"/>
        <dbReference type="EC" id="3.6.4.13"/>
    </reaction>
</comment>
<dbReference type="GO" id="GO:0000462">
    <property type="term" value="P:maturation of SSU-rRNA from tricistronic rRNA transcript (SSU-rRNA, 5.8S rRNA, LSU-rRNA)"/>
    <property type="evidence" value="ECO:0007669"/>
    <property type="project" value="TreeGrafter"/>
</dbReference>
<dbReference type="InterPro" id="IPR001650">
    <property type="entry name" value="Helicase_C-like"/>
</dbReference>
<dbReference type="SMART" id="SM00847">
    <property type="entry name" value="HA2"/>
    <property type="match status" value="1"/>
</dbReference>
<dbReference type="GO" id="GO:0003723">
    <property type="term" value="F:RNA binding"/>
    <property type="evidence" value="ECO:0007669"/>
    <property type="project" value="TreeGrafter"/>
</dbReference>
<organism evidence="11">
    <name type="scientific">Rosellinia necatrix</name>
    <name type="common">White root-rot fungus</name>
    <dbReference type="NCBI Taxonomy" id="77044"/>
    <lineage>
        <taxon>Eukaryota</taxon>
        <taxon>Fungi</taxon>
        <taxon>Dikarya</taxon>
        <taxon>Ascomycota</taxon>
        <taxon>Pezizomycotina</taxon>
        <taxon>Sordariomycetes</taxon>
        <taxon>Xylariomycetidae</taxon>
        <taxon>Xylariales</taxon>
        <taxon>Xylariaceae</taxon>
        <taxon>Rosellinia</taxon>
    </lineage>
</organism>